<sequence>MSHVLNRIDLCAKRRRAALDVSPITRLMKTPFSFRMRTPRLHLYAYNVLDERIMRWTSCAEDKCSCPYPLVFAAGFSDSRLLTGLGRRLRVPATRTRLVLLSATPLPTRSTRNNTSFNLPDALDALCPGRGDIPCLFRRGKLLTSQTSSRKRAYPGRYGDFWKYLRRRAISARWIFLFYTLSVSTS</sequence>
<dbReference type="Proteomes" id="UP000077266">
    <property type="component" value="Unassembled WGS sequence"/>
</dbReference>
<evidence type="ECO:0000313" key="1">
    <source>
        <dbReference type="EMBL" id="KZV95759.1"/>
    </source>
</evidence>
<protein>
    <submittedName>
        <fullName evidence="1">Uncharacterized protein</fullName>
    </submittedName>
</protein>
<dbReference type="AlphaFoldDB" id="A0A166AWD4"/>
<proteinExistence type="predicted"/>
<name>A0A166AWD4_EXIGL</name>
<reference evidence="1 2" key="1">
    <citation type="journal article" date="2016" name="Mol. Biol. Evol.">
        <title>Comparative Genomics of Early-Diverging Mushroom-Forming Fungi Provides Insights into the Origins of Lignocellulose Decay Capabilities.</title>
        <authorList>
            <person name="Nagy L.G."/>
            <person name="Riley R."/>
            <person name="Tritt A."/>
            <person name="Adam C."/>
            <person name="Daum C."/>
            <person name="Floudas D."/>
            <person name="Sun H."/>
            <person name="Yadav J.S."/>
            <person name="Pangilinan J."/>
            <person name="Larsson K.H."/>
            <person name="Matsuura K."/>
            <person name="Barry K."/>
            <person name="Labutti K."/>
            <person name="Kuo R."/>
            <person name="Ohm R.A."/>
            <person name="Bhattacharya S.S."/>
            <person name="Shirouzu T."/>
            <person name="Yoshinaga Y."/>
            <person name="Martin F.M."/>
            <person name="Grigoriev I.V."/>
            <person name="Hibbett D.S."/>
        </authorList>
    </citation>
    <scope>NUCLEOTIDE SEQUENCE [LARGE SCALE GENOMIC DNA]</scope>
    <source>
        <strain evidence="1 2">HHB12029</strain>
    </source>
</reference>
<dbReference type="EMBL" id="KV425952">
    <property type="protein sequence ID" value="KZV95759.1"/>
    <property type="molecule type" value="Genomic_DNA"/>
</dbReference>
<keyword evidence="2" id="KW-1185">Reference proteome</keyword>
<gene>
    <name evidence="1" type="ORF">EXIGLDRAFT_462832</name>
</gene>
<evidence type="ECO:0000313" key="2">
    <source>
        <dbReference type="Proteomes" id="UP000077266"/>
    </source>
</evidence>
<accession>A0A166AWD4</accession>
<dbReference type="InParanoid" id="A0A166AWD4"/>
<organism evidence="1 2">
    <name type="scientific">Exidia glandulosa HHB12029</name>
    <dbReference type="NCBI Taxonomy" id="1314781"/>
    <lineage>
        <taxon>Eukaryota</taxon>
        <taxon>Fungi</taxon>
        <taxon>Dikarya</taxon>
        <taxon>Basidiomycota</taxon>
        <taxon>Agaricomycotina</taxon>
        <taxon>Agaricomycetes</taxon>
        <taxon>Auriculariales</taxon>
        <taxon>Exidiaceae</taxon>
        <taxon>Exidia</taxon>
    </lineage>
</organism>